<comment type="caution">
    <text evidence="2">The sequence shown here is derived from an EMBL/GenBank/DDBJ whole genome shotgun (WGS) entry which is preliminary data.</text>
</comment>
<feature type="transmembrane region" description="Helical" evidence="1">
    <location>
        <begin position="21"/>
        <end position="43"/>
    </location>
</feature>
<evidence type="ECO:0000313" key="3">
    <source>
        <dbReference type="Proteomes" id="UP001466933"/>
    </source>
</evidence>
<organism evidence="2 3">
    <name type="scientific">Burkholderia theae</name>
    <dbReference type="NCBI Taxonomy" id="3143496"/>
    <lineage>
        <taxon>Bacteria</taxon>
        <taxon>Pseudomonadati</taxon>
        <taxon>Pseudomonadota</taxon>
        <taxon>Betaproteobacteria</taxon>
        <taxon>Burkholderiales</taxon>
        <taxon>Burkholderiaceae</taxon>
        <taxon>Burkholderia</taxon>
    </lineage>
</organism>
<feature type="transmembrane region" description="Helical" evidence="1">
    <location>
        <begin position="49"/>
        <end position="70"/>
    </location>
</feature>
<evidence type="ECO:0008006" key="4">
    <source>
        <dbReference type="Google" id="ProtNLM"/>
    </source>
</evidence>
<dbReference type="Proteomes" id="UP001466933">
    <property type="component" value="Unassembled WGS sequence"/>
</dbReference>
<keyword evidence="3" id="KW-1185">Reference proteome</keyword>
<name>A0ABU9WEA7_9BURK</name>
<sequence length="162" mass="18415">MTIEPLEPDERVRLRGTKGGGLWLVALFIAYPAIPVGCAFLTHSFQYPLMTLAGIALVIAAACLTVFAIYRWSEHKVSLDLKANRKFVLDTTIARLDERYFRGISSFYLNVADDGPDVPRRRFQIDKAVHDQLRKGERIRISFVPVSGRVLEIESDSYRCRI</sequence>
<keyword evidence="1" id="KW-0472">Membrane</keyword>
<keyword evidence="1" id="KW-1133">Transmembrane helix</keyword>
<accession>A0ABU9WEA7</accession>
<dbReference type="EMBL" id="JBCPYA010000003">
    <property type="protein sequence ID" value="MEN2470374.1"/>
    <property type="molecule type" value="Genomic_DNA"/>
</dbReference>
<reference evidence="2 3" key="1">
    <citation type="submission" date="2024-05" db="EMBL/GenBank/DDBJ databases">
        <title>Burkholderia sp. Nov. a novel bacteria isolated from rhizosphere soil of Camellia sinensis.</title>
        <authorList>
            <person name="Dong Y."/>
        </authorList>
    </citation>
    <scope>NUCLEOTIDE SEQUENCE [LARGE SCALE GENOMIC DNA]</scope>
    <source>
        <strain evidence="2 3">GS2Y</strain>
    </source>
</reference>
<protein>
    <recommendedName>
        <fullName evidence="4">DUF3592 domain-containing protein</fullName>
    </recommendedName>
</protein>
<gene>
    <name evidence="2" type="ORF">VOI36_10745</name>
</gene>
<evidence type="ECO:0000256" key="1">
    <source>
        <dbReference type="SAM" id="Phobius"/>
    </source>
</evidence>
<dbReference type="RefSeq" id="WP_343491843.1">
    <property type="nucleotide sequence ID" value="NZ_JBCPYA010000003.1"/>
</dbReference>
<proteinExistence type="predicted"/>
<evidence type="ECO:0000313" key="2">
    <source>
        <dbReference type="EMBL" id="MEN2470374.1"/>
    </source>
</evidence>
<keyword evidence="1" id="KW-0812">Transmembrane</keyword>